<organism evidence="3">
    <name type="scientific">Trichophyton rubrum CBS 288.86</name>
    <dbReference type="NCBI Taxonomy" id="1215330"/>
    <lineage>
        <taxon>Eukaryota</taxon>
        <taxon>Fungi</taxon>
        <taxon>Dikarya</taxon>
        <taxon>Ascomycota</taxon>
        <taxon>Pezizomycotina</taxon>
        <taxon>Eurotiomycetes</taxon>
        <taxon>Eurotiomycetidae</taxon>
        <taxon>Onygenales</taxon>
        <taxon>Arthrodermataceae</taxon>
        <taxon>Trichophyton</taxon>
    </lineage>
</organism>
<dbReference type="AlphaFoldDB" id="A0A022W2W7"/>
<dbReference type="Pfam" id="PF04179">
    <property type="entry name" value="Init_tRNA_PT"/>
    <property type="match status" value="1"/>
</dbReference>
<sequence length="451" mass="50048">MPEPISLAEIQFPAASQNISHLLSDLRRSALSITNRLRSMETDSIFVQEISDYYGLPLVANERCGSWYIPPDKKVGSSYFKSTDGHMGQWDFSLRRLNMQVLDILKKYGGCVIVDSTRRGKTMPDAMGKTIPIWCAVMNRTLFPDKPAYHAVQFAPAYLGESEESQIESKIDGFRESFRTLNLDMEKLKERLGKPIRLVWATRDFFSDSDEHDDSHLLVLCSASRCVRGAEMSEGGYIQGAGDDSEGWSHGLTPPVFWKYKDQLMAAGESELPGLIQELIEKECKLPSTNGRFLISPTRNIYIGKRSGVGDDASSFDLVIDCAGSVDSSQSGSQSTKWLNLGCPAGKLGSRQLRKVLASAESFVSRHLTDDPSLSLLIMCSDGKDISVGTALMVLCSLFDDQGAYCGPSDKVAINKQFIRQRLAWIVMSKEDINPSRSTLQSINSYLIDKE</sequence>
<dbReference type="EMBL" id="KK207845">
    <property type="protein sequence ID" value="EZF52604.1"/>
    <property type="molecule type" value="Genomic_DNA"/>
</dbReference>
<dbReference type="GO" id="GO:0019988">
    <property type="term" value="P:charged-tRNA amino acid modification"/>
    <property type="evidence" value="ECO:0007669"/>
    <property type="project" value="InterPro"/>
</dbReference>
<evidence type="ECO:0000259" key="1">
    <source>
        <dbReference type="Pfam" id="PF04179"/>
    </source>
</evidence>
<dbReference type="InterPro" id="IPR007306">
    <property type="entry name" value="Rit1"/>
</dbReference>
<evidence type="ECO:0000313" key="3">
    <source>
        <dbReference type="EMBL" id="EZF52604.1"/>
    </source>
</evidence>
<dbReference type="OrthoDB" id="45256at2759"/>
<dbReference type="InterPro" id="IPR033449">
    <property type="entry name" value="Rit1_N"/>
</dbReference>
<dbReference type="InterPro" id="IPR033421">
    <property type="entry name" value="Rit1_DUSP-like"/>
</dbReference>
<evidence type="ECO:0008006" key="4">
    <source>
        <dbReference type="Google" id="ProtNLM"/>
    </source>
</evidence>
<dbReference type="GO" id="GO:0005737">
    <property type="term" value="C:cytoplasm"/>
    <property type="evidence" value="ECO:0007669"/>
    <property type="project" value="TreeGrafter"/>
</dbReference>
<dbReference type="GO" id="GO:0043399">
    <property type="term" value="F:tRNA adenosine(64)-2'-O-ribosylphosphate transferase activity"/>
    <property type="evidence" value="ECO:0007669"/>
    <property type="project" value="InterPro"/>
</dbReference>
<dbReference type="PANTHER" id="PTHR31811:SF0">
    <property type="entry name" value="TRNA A64-2'-O-RIBOSYLPHOSPHATE TRANSFERASE"/>
    <property type="match status" value="1"/>
</dbReference>
<dbReference type="HOGENOM" id="CLU_027654_1_1_1"/>
<dbReference type="Proteomes" id="UP000023758">
    <property type="component" value="Unassembled WGS sequence"/>
</dbReference>
<accession>A0A022W2W7</accession>
<gene>
    <name evidence="3" type="ORF">H103_04340</name>
</gene>
<dbReference type="PANTHER" id="PTHR31811">
    <property type="entry name" value="TRNA A64-2'-O-RIBOSYLPHOSPHATE TRANSFERASE"/>
    <property type="match status" value="1"/>
</dbReference>
<feature type="domain" description="Rit1 N-terminal" evidence="2">
    <location>
        <begin position="26"/>
        <end position="280"/>
    </location>
</feature>
<reference evidence="3" key="1">
    <citation type="submission" date="2014-02" db="EMBL/GenBank/DDBJ databases">
        <title>The Genome Sequence of Trichophyton rubrum (morphotype fischeri) CBS 288.86.</title>
        <authorList>
            <consortium name="The Broad Institute Genomics Platform"/>
            <person name="Cuomo C.A."/>
            <person name="White T.C."/>
            <person name="Graser Y."/>
            <person name="Martinez-Rossi N."/>
            <person name="Heitman J."/>
            <person name="Young S.K."/>
            <person name="Zeng Q."/>
            <person name="Gargeya S."/>
            <person name="Abouelleil A."/>
            <person name="Alvarado L."/>
            <person name="Chapman S.B."/>
            <person name="Gainer-Dewar J."/>
            <person name="Goldberg J."/>
            <person name="Griggs A."/>
            <person name="Gujja S."/>
            <person name="Hansen M."/>
            <person name="Howarth C."/>
            <person name="Imamovic A."/>
            <person name="Larimer J."/>
            <person name="Martinez D."/>
            <person name="Murphy C."/>
            <person name="Pearson M.D."/>
            <person name="Persinoti G."/>
            <person name="Poon T."/>
            <person name="Priest M."/>
            <person name="Roberts A.D."/>
            <person name="Saif S."/>
            <person name="Shea T.D."/>
            <person name="Sykes S.N."/>
            <person name="Wortman J."/>
            <person name="Nusbaum C."/>
            <person name="Birren B."/>
        </authorList>
    </citation>
    <scope>NUCLEOTIDE SEQUENCE [LARGE SCALE GENOMIC DNA]</scope>
    <source>
        <strain evidence="3">CBS 288.86</strain>
    </source>
</reference>
<feature type="domain" description="Rit1 DUSP-like" evidence="1">
    <location>
        <begin position="339"/>
        <end position="447"/>
    </location>
</feature>
<name>A0A022W2W7_TRIRU</name>
<protein>
    <recommendedName>
        <fullName evidence="4">Initiator tRNA phosphoribosyl transferase</fullName>
    </recommendedName>
</protein>
<dbReference type="PIRSF" id="PIRSF007747">
    <property type="entry name" value="Ribosyl_Ptfrase"/>
    <property type="match status" value="1"/>
</dbReference>
<evidence type="ECO:0000259" key="2">
    <source>
        <dbReference type="Pfam" id="PF17184"/>
    </source>
</evidence>
<proteinExistence type="predicted"/>
<dbReference type="Pfam" id="PF17184">
    <property type="entry name" value="Rit1_C"/>
    <property type="match status" value="1"/>
</dbReference>